<name>A0A0A9CBG7_ARUDO</name>
<protein>
    <submittedName>
        <fullName evidence="1">Uncharacterized protein</fullName>
    </submittedName>
</protein>
<reference evidence="1" key="1">
    <citation type="submission" date="2014-09" db="EMBL/GenBank/DDBJ databases">
        <authorList>
            <person name="Magalhaes I.L.F."/>
            <person name="Oliveira U."/>
            <person name="Santos F.R."/>
            <person name="Vidigal T.H.D.A."/>
            <person name="Brescovit A.D."/>
            <person name="Santos A.J."/>
        </authorList>
    </citation>
    <scope>NUCLEOTIDE SEQUENCE</scope>
    <source>
        <tissue evidence="1">Shoot tissue taken approximately 20 cm above the soil surface</tissue>
    </source>
</reference>
<reference evidence="1" key="2">
    <citation type="journal article" date="2015" name="Data Brief">
        <title>Shoot transcriptome of the giant reed, Arundo donax.</title>
        <authorList>
            <person name="Barrero R.A."/>
            <person name="Guerrero F.D."/>
            <person name="Moolhuijzen P."/>
            <person name="Goolsby J.A."/>
            <person name="Tidwell J."/>
            <person name="Bellgard S.E."/>
            <person name="Bellgard M.I."/>
        </authorList>
    </citation>
    <scope>NUCLEOTIDE SEQUENCE</scope>
    <source>
        <tissue evidence="1">Shoot tissue taken approximately 20 cm above the soil surface</tissue>
    </source>
</reference>
<accession>A0A0A9CBG7</accession>
<sequence>MMLTIHSFVTAARSSSGRVNLLWVGLLS</sequence>
<evidence type="ECO:0000313" key="1">
    <source>
        <dbReference type="EMBL" id="JAD68862.1"/>
    </source>
</evidence>
<dbReference type="EMBL" id="GBRH01229033">
    <property type="protein sequence ID" value="JAD68862.1"/>
    <property type="molecule type" value="Transcribed_RNA"/>
</dbReference>
<proteinExistence type="predicted"/>
<dbReference type="AlphaFoldDB" id="A0A0A9CBG7"/>
<organism evidence="1">
    <name type="scientific">Arundo donax</name>
    <name type="common">Giant reed</name>
    <name type="synonym">Donax arundinaceus</name>
    <dbReference type="NCBI Taxonomy" id="35708"/>
    <lineage>
        <taxon>Eukaryota</taxon>
        <taxon>Viridiplantae</taxon>
        <taxon>Streptophyta</taxon>
        <taxon>Embryophyta</taxon>
        <taxon>Tracheophyta</taxon>
        <taxon>Spermatophyta</taxon>
        <taxon>Magnoliopsida</taxon>
        <taxon>Liliopsida</taxon>
        <taxon>Poales</taxon>
        <taxon>Poaceae</taxon>
        <taxon>PACMAD clade</taxon>
        <taxon>Arundinoideae</taxon>
        <taxon>Arundineae</taxon>
        <taxon>Arundo</taxon>
    </lineage>
</organism>